<evidence type="ECO:0000256" key="1">
    <source>
        <dbReference type="SAM" id="SignalP"/>
    </source>
</evidence>
<name>A0A183TGA1_SCHSO</name>
<dbReference type="AlphaFoldDB" id="A0A183TGA1"/>
<feature type="chain" id="PRO_5043141527" evidence="1">
    <location>
        <begin position="25"/>
        <end position="88"/>
    </location>
</feature>
<protein>
    <submittedName>
        <fullName evidence="2 4">Uncharacterized protein</fullName>
    </submittedName>
</protein>
<accession>A0A183TGA1</accession>
<organism evidence="4">
    <name type="scientific">Schistocephalus solidus</name>
    <name type="common">Tapeworm</name>
    <dbReference type="NCBI Taxonomy" id="70667"/>
    <lineage>
        <taxon>Eukaryota</taxon>
        <taxon>Metazoa</taxon>
        <taxon>Spiralia</taxon>
        <taxon>Lophotrochozoa</taxon>
        <taxon>Platyhelminthes</taxon>
        <taxon>Cestoda</taxon>
        <taxon>Eucestoda</taxon>
        <taxon>Diphyllobothriidea</taxon>
        <taxon>Diphyllobothriidae</taxon>
        <taxon>Schistocephalus</taxon>
    </lineage>
</organism>
<keyword evidence="3" id="KW-1185">Reference proteome</keyword>
<evidence type="ECO:0000313" key="3">
    <source>
        <dbReference type="Proteomes" id="UP000275846"/>
    </source>
</evidence>
<dbReference type="EMBL" id="UYSU01040009">
    <property type="protein sequence ID" value="VDM01885.1"/>
    <property type="molecule type" value="Genomic_DNA"/>
</dbReference>
<proteinExistence type="predicted"/>
<evidence type="ECO:0000313" key="2">
    <source>
        <dbReference type="EMBL" id="VDM01885.1"/>
    </source>
</evidence>
<keyword evidence="1" id="KW-0732">Signal</keyword>
<dbReference type="Proteomes" id="UP000275846">
    <property type="component" value="Unassembled WGS sequence"/>
</dbReference>
<sequence length="88" mass="10047">MAFSWDSITIFTVLLIGAMMSGLATEALPARSHRMDYGQEADLDYLVGVLERVYEENPLKTREILEDFLESGIKTDRKRAIRLLRLGK</sequence>
<feature type="signal peptide" evidence="1">
    <location>
        <begin position="1"/>
        <end position="24"/>
    </location>
</feature>
<evidence type="ECO:0000313" key="4">
    <source>
        <dbReference type="WBParaSite" id="SSLN_0001608801-mRNA-1"/>
    </source>
</evidence>
<dbReference type="OrthoDB" id="6283562at2759"/>
<dbReference type="WBParaSite" id="SSLN_0001608801-mRNA-1">
    <property type="protein sequence ID" value="SSLN_0001608801-mRNA-1"/>
    <property type="gene ID" value="SSLN_0001608801"/>
</dbReference>
<gene>
    <name evidence="2" type="ORF">SSLN_LOCUS15499</name>
</gene>
<reference evidence="4" key="1">
    <citation type="submission" date="2016-06" db="UniProtKB">
        <authorList>
            <consortium name="WormBaseParasite"/>
        </authorList>
    </citation>
    <scope>IDENTIFICATION</scope>
</reference>
<reference evidence="2 3" key="2">
    <citation type="submission" date="2018-11" db="EMBL/GenBank/DDBJ databases">
        <authorList>
            <consortium name="Pathogen Informatics"/>
        </authorList>
    </citation>
    <scope>NUCLEOTIDE SEQUENCE [LARGE SCALE GENOMIC DNA]</scope>
    <source>
        <strain evidence="2 3">NST_G2</strain>
    </source>
</reference>